<dbReference type="OrthoDB" id="5945798at2759"/>
<reference evidence="11" key="1">
    <citation type="submission" date="2021-02" db="EMBL/GenBank/DDBJ databases">
        <authorList>
            <person name="Nowell W R."/>
        </authorList>
    </citation>
    <scope>NUCLEOTIDE SEQUENCE</scope>
</reference>
<dbReference type="GO" id="GO:0032259">
    <property type="term" value="P:methylation"/>
    <property type="evidence" value="ECO:0007669"/>
    <property type="project" value="UniProtKB-KW"/>
</dbReference>
<evidence type="ECO:0000313" key="12">
    <source>
        <dbReference type="EMBL" id="CAF1262756.1"/>
    </source>
</evidence>
<evidence type="ECO:0000313" key="13">
    <source>
        <dbReference type="EMBL" id="CAF3607245.1"/>
    </source>
</evidence>
<evidence type="ECO:0000259" key="9">
    <source>
        <dbReference type="PROSITE" id="PS50280"/>
    </source>
</evidence>
<feature type="compositionally biased region" description="Basic and acidic residues" evidence="8">
    <location>
        <begin position="15"/>
        <end position="24"/>
    </location>
</feature>
<keyword evidence="2" id="KW-0808">Transferase</keyword>
<dbReference type="GO" id="GO:0045814">
    <property type="term" value="P:negative regulation of gene expression, epigenetic"/>
    <property type="evidence" value="ECO:0007669"/>
    <property type="project" value="TreeGrafter"/>
</dbReference>
<dbReference type="InterPro" id="IPR046341">
    <property type="entry name" value="SET_dom_sf"/>
</dbReference>
<dbReference type="Proteomes" id="UP000677228">
    <property type="component" value="Unassembled WGS sequence"/>
</dbReference>
<evidence type="ECO:0000256" key="5">
    <source>
        <dbReference type="ARBA" id="ARBA00022771"/>
    </source>
</evidence>
<dbReference type="EMBL" id="CAJOBA010038923">
    <property type="protein sequence ID" value="CAF4069175.1"/>
    <property type="molecule type" value="Genomic_DNA"/>
</dbReference>
<evidence type="ECO:0000313" key="15">
    <source>
        <dbReference type="Proteomes" id="UP000663829"/>
    </source>
</evidence>
<dbReference type="PANTHER" id="PTHR46402">
    <property type="entry name" value="SET AND MYND DOMAIN-CONTAINING PROTEIN 5"/>
    <property type="match status" value="1"/>
</dbReference>
<dbReference type="Proteomes" id="UP000663829">
    <property type="component" value="Unassembled WGS sequence"/>
</dbReference>
<evidence type="ECO:0000256" key="1">
    <source>
        <dbReference type="ARBA" id="ARBA00022603"/>
    </source>
</evidence>
<dbReference type="EMBL" id="CAJNOQ010000615">
    <property type="protein sequence ID" value="CAF0820835.1"/>
    <property type="molecule type" value="Genomic_DNA"/>
</dbReference>
<dbReference type="Gene3D" id="6.10.140.2220">
    <property type="match status" value="2"/>
</dbReference>
<dbReference type="CDD" id="cd20071">
    <property type="entry name" value="SET_SMYD"/>
    <property type="match status" value="1"/>
</dbReference>
<feature type="domain" description="SET" evidence="9">
    <location>
        <begin position="170"/>
        <end position="520"/>
    </location>
</feature>
<evidence type="ECO:0000256" key="3">
    <source>
        <dbReference type="ARBA" id="ARBA00022691"/>
    </source>
</evidence>
<dbReference type="AlphaFoldDB" id="A0A813U4U8"/>
<proteinExistence type="predicted"/>
<dbReference type="Pfam" id="PF01753">
    <property type="entry name" value="zf-MYND"/>
    <property type="match status" value="2"/>
</dbReference>
<keyword evidence="15" id="KW-1185">Reference proteome</keyword>
<accession>A0A813U4U8</accession>
<feature type="region of interest" description="Disordered" evidence="8">
    <location>
        <begin position="1"/>
        <end position="28"/>
    </location>
</feature>
<name>A0A813U4U8_9BILA</name>
<dbReference type="InterPro" id="IPR002893">
    <property type="entry name" value="Znf_MYND"/>
</dbReference>
<evidence type="ECO:0000256" key="8">
    <source>
        <dbReference type="SAM" id="MobiDB-lite"/>
    </source>
</evidence>
<sequence>MMENEHDINGTASSDQKDGEDHDCTTTSTTTSIINTSIHLLKEEADLINRIRDILHLDEEIQQSSVTDRLSPQKHHNDRRFSINNITLSAATLEFKIERVKQKFAAGSMEEAFYECWKIPSEQRTLEIWKLGAESSKKLSCFAVAERWFSEAINACRSHNTDLNIKLEQARIARFYSTYLLRYPMIDIRVDSRGKGIYAKRVISTGEDIFTDIPIVHSQTVDTLTISPACATCTTSLLTPSLYFETSWLQMSDKLRKQIEDNWPKMTIVPCTGCHYEIYCSEECRLKAWVSYHRILCPSNNSATVELYQFCANRQIIVRETWNSIFSPMIIAKLWAMIIIDTVDHLVNDNTSSSSIINSIETSTAIERAKEKFSDFISTGDETYVYTIPRMLRIMQNIFDHSSLPFRYEVDEKEFTYRFYQIACNAQSFSSPTYAAMIYSHFLFNIRNDRNLCQILQKYSHGEPRDQVFGGLFLLQSCLNHSCDNSVEIMDCQVTPEQAGIKVRCKHQLKPGDELTINYVDLGLGRRARRAMLKRAYNFWCECIRCRFEGDDCNSCTECRKYSENNRKSFPACSRCRAAWYCSADCQKRAWKRGHKIICRDWTKERSSSSAN</sequence>
<evidence type="ECO:0000256" key="4">
    <source>
        <dbReference type="ARBA" id="ARBA00022723"/>
    </source>
</evidence>
<dbReference type="EMBL" id="CAJOBC010000615">
    <property type="protein sequence ID" value="CAF3607245.1"/>
    <property type="molecule type" value="Genomic_DNA"/>
</dbReference>
<dbReference type="GO" id="GO:0042799">
    <property type="term" value="F:histone H4K20 methyltransferase activity"/>
    <property type="evidence" value="ECO:0007669"/>
    <property type="project" value="TreeGrafter"/>
</dbReference>
<dbReference type="Proteomes" id="UP000681722">
    <property type="component" value="Unassembled WGS sequence"/>
</dbReference>
<protein>
    <submittedName>
        <fullName evidence="11">Uncharacterized protein</fullName>
    </submittedName>
</protein>
<dbReference type="Pfam" id="PF00856">
    <property type="entry name" value="SET"/>
    <property type="match status" value="1"/>
</dbReference>
<dbReference type="EMBL" id="CAJNOK010017370">
    <property type="protein sequence ID" value="CAF1262756.1"/>
    <property type="molecule type" value="Genomic_DNA"/>
</dbReference>
<keyword evidence="3" id="KW-0949">S-adenosyl-L-methionine</keyword>
<keyword evidence="6" id="KW-0862">Zinc</keyword>
<dbReference type="InterPro" id="IPR001214">
    <property type="entry name" value="SET_dom"/>
</dbReference>
<dbReference type="PANTHER" id="PTHR46402:SF2">
    <property type="entry name" value="HISTONE-LYSINE N-TRIMETHYLTRANSFERASE SMYD5"/>
    <property type="match status" value="1"/>
</dbReference>
<keyword evidence="1" id="KW-0489">Methyltransferase</keyword>
<keyword evidence="4" id="KW-0479">Metal-binding</keyword>
<dbReference type="SUPFAM" id="SSF144232">
    <property type="entry name" value="HIT/MYND zinc finger-like"/>
    <property type="match status" value="2"/>
</dbReference>
<keyword evidence="5 7" id="KW-0863">Zinc-finger</keyword>
<evidence type="ECO:0000256" key="6">
    <source>
        <dbReference type="ARBA" id="ARBA00022833"/>
    </source>
</evidence>
<comment type="caution">
    <text evidence="11">The sequence shown here is derived from an EMBL/GenBank/DDBJ whole genome shotgun (WGS) entry which is preliminary data.</text>
</comment>
<feature type="domain" description="MYND-type" evidence="10">
    <location>
        <begin position="230"/>
        <end position="297"/>
    </location>
</feature>
<evidence type="ECO:0000256" key="2">
    <source>
        <dbReference type="ARBA" id="ARBA00022679"/>
    </source>
</evidence>
<dbReference type="Gene3D" id="2.170.270.10">
    <property type="entry name" value="SET domain"/>
    <property type="match status" value="1"/>
</dbReference>
<dbReference type="PROSITE" id="PS50280">
    <property type="entry name" value="SET"/>
    <property type="match status" value="1"/>
</dbReference>
<evidence type="ECO:0000259" key="10">
    <source>
        <dbReference type="PROSITE" id="PS50865"/>
    </source>
</evidence>
<evidence type="ECO:0000256" key="7">
    <source>
        <dbReference type="PROSITE-ProRule" id="PRU00134"/>
    </source>
</evidence>
<feature type="domain" description="MYND-type" evidence="10">
    <location>
        <begin position="556"/>
        <end position="599"/>
    </location>
</feature>
<gene>
    <name evidence="11" type="ORF">GPM918_LOCUS4536</name>
    <name evidence="12" type="ORF">OVA965_LOCUS26811</name>
    <name evidence="13" type="ORF">SRO942_LOCUS4537</name>
    <name evidence="14" type="ORF">TMI583_LOCUS27550</name>
</gene>
<dbReference type="GO" id="GO:0008270">
    <property type="term" value="F:zinc ion binding"/>
    <property type="evidence" value="ECO:0007669"/>
    <property type="project" value="UniProtKB-KW"/>
</dbReference>
<organism evidence="11 15">
    <name type="scientific">Didymodactylos carnosus</name>
    <dbReference type="NCBI Taxonomy" id="1234261"/>
    <lineage>
        <taxon>Eukaryota</taxon>
        <taxon>Metazoa</taxon>
        <taxon>Spiralia</taxon>
        <taxon>Gnathifera</taxon>
        <taxon>Rotifera</taxon>
        <taxon>Eurotatoria</taxon>
        <taxon>Bdelloidea</taxon>
        <taxon>Philodinida</taxon>
        <taxon>Philodinidae</taxon>
        <taxon>Didymodactylos</taxon>
    </lineage>
</organism>
<evidence type="ECO:0000313" key="11">
    <source>
        <dbReference type="EMBL" id="CAF0820835.1"/>
    </source>
</evidence>
<dbReference type="PROSITE" id="PS50865">
    <property type="entry name" value="ZF_MYND_2"/>
    <property type="match status" value="2"/>
</dbReference>
<evidence type="ECO:0000313" key="14">
    <source>
        <dbReference type="EMBL" id="CAF4069175.1"/>
    </source>
</evidence>
<dbReference type="Proteomes" id="UP000682733">
    <property type="component" value="Unassembled WGS sequence"/>
</dbReference>
<dbReference type="SUPFAM" id="SSF82199">
    <property type="entry name" value="SET domain"/>
    <property type="match status" value="1"/>
</dbReference>